<dbReference type="Pfam" id="PF01281">
    <property type="entry name" value="Ribosomal_L9_N"/>
    <property type="match status" value="1"/>
</dbReference>
<dbReference type="RefSeq" id="WP_100256591.1">
    <property type="nucleotide sequence ID" value="NZ_CP011797.1"/>
</dbReference>
<keyword evidence="5 7" id="KW-0687">Ribonucleoprotein</keyword>
<dbReference type="Proteomes" id="UP000229757">
    <property type="component" value="Chromosome"/>
</dbReference>
<dbReference type="KEGG" id="rfo:REIFOR_01087"/>
<dbReference type="InterPro" id="IPR020070">
    <property type="entry name" value="Ribosomal_bL9_N"/>
</dbReference>
<dbReference type="GO" id="GO:1990904">
    <property type="term" value="C:ribonucleoprotein complex"/>
    <property type="evidence" value="ECO:0007669"/>
    <property type="project" value="UniProtKB-KW"/>
</dbReference>
<evidence type="ECO:0000256" key="7">
    <source>
        <dbReference type="HAMAP-Rule" id="MF_00503"/>
    </source>
</evidence>
<evidence type="ECO:0000313" key="9">
    <source>
        <dbReference type="EMBL" id="ATX76237.1"/>
    </source>
</evidence>
<sequence>MEVILLEKVGKMGVLGDTVNVKSGYARNFLVPTGKAVPATAENLKHFEVRRGELVKAEAAKLASAQARADQLAELELTVTAHAGEEGKLFGSIGPRDVADLVSATGVEIEKSEVKMPLGPIRTVGEYDIAVQLHSDVKGTVHLIVVAEA</sequence>
<dbReference type="NCBIfam" id="TIGR00158">
    <property type="entry name" value="L9"/>
    <property type="match status" value="1"/>
</dbReference>
<dbReference type="HAMAP" id="MF_00503">
    <property type="entry name" value="Ribosomal_bL9"/>
    <property type="match status" value="1"/>
</dbReference>
<dbReference type="PANTHER" id="PTHR21368">
    <property type="entry name" value="50S RIBOSOMAL PROTEIN L9"/>
    <property type="match status" value="1"/>
</dbReference>
<dbReference type="GO" id="GO:0006412">
    <property type="term" value="P:translation"/>
    <property type="evidence" value="ECO:0007669"/>
    <property type="project" value="UniProtKB-UniRule"/>
</dbReference>
<comment type="function">
    <text evidence="7">Binds to the 23S rRNA.</text>
</comment>
<dbReference type="EMBL" id="CP011797">
    <property type="protein sequence ID" value="ATX76237.1"/>
    <property type="molecule type" value="Genomic_DNA"/>
</dbReference>
<keyword evidence="4 7" id="KW-0689">Ribosomal protein</keyword>
<dbReference type="InterPro" id="IPR036935">
    <property type="entry name" value="Ribosomal_bL9_N_sf"/>
</dbReference>
<name>A0A2K8KN39_9GAMM</name>
<feature type="domain" description="Ribosomal protein L9" evidence="8">
    <location>
        <begin position="13"/>
        <end position="40"/>
    </location>
</feature>
<dbReference type="GO" id="GO:0019843">
    <property type="term" value="F:rRNA binding"/>
    <property type="evidence" value="ECO:0007669"/>
    <property type="project" value="UniProtKB-UniRule"/>
</dbReference>
<dbReference type="InterPro" id="IPR020069">
    <property type="entry name" value="Ribosomal_bL9_C"/>
</dbReference>
<accession>A0A2K8KN39</accession>
<protein>
    <recommendedName>
        <fullName evidence="6 7">Large ribosomal subunit protein bL9</fullName>
    </recommendedName>
</protein>
<evidence type="ECO:0000256" key="1">
    <source>
        <dbReference type="ARBA" id="ARBA00010605"/>
    </source>
</evidence>
<dbReference type="Gene3D" id="3.40.5.10">
    <property type="entry name" value="Ribosomal protein L9, N-terminal domain"/>
    <property type="match status" value="1"/>
</dbReference>
<dbReference type="Gene3D" id="3.10.430.100">
    <property type="entry name" value="Ribosomal protein L9, C-terminal domain"/>
    <property type="match status" value="1"/>
</dbReference>
<keyword evidence="10" id="KW-1185">Reference proteome</keyword>
<evidence type="ECO:0000256" key="6">
    <source>
        <dbReference type="ARBA" id="ARBA00035292"/>
    </source>
</evidence>
<evidence type="ECO:0000259" key="8">
    <source>
        <dbReference type="PROSITE" id="PS00651"/>
    </source>
</evidence>
<comment type="similarity">
    <text evidence="1 7">Belongs to the bacterial ribosomal protein bL9 family.</text>
</comment>
<dbReference type="SUPFAM" id="SSF55653">
    <property type="entry name" value="Ribosomal protein L9 C-domain"/>
    <property type="match status" value="1"/>
</dbReference>
<evidence type="ECO:0000256" key="5">
    <source>
        <dbReference type="ARBA" id="ARBA00023274"/>
    </source>
</evidence>
<dbReference type="InterPro" id="IPR020594">
    <property type="entry name" value="Ribosomal_bL9_bac/chp"/>
</dbReference>
<dbReference type="InterPro" id="IPR036791">
    <property type="entry name" value="Ribosomal_bL9_C_sf"/>
</dbReference>
<dbReference type="OrthoDB" id="9788336at2"/>
<keyword evidence="2 7" id="KW-0699">rRNA-binding</keyword>
<keyword evidence="3 7" id="KW-0694">RNA-binding</keyword>
<gene>
    <name evidence="7" type="primary">rplI</name>
    <name evidence="9" type="ORF">REIFOR_01087</name>
</gene>
<dbReference type="PROSITE" id="PS00651">
    <property type="entry name" value="RIBOSOMAL_L9"/>
    <property type="match status" value="1"/>
</dbReference>
<evidence type="ECO:0000256" key="3">
    <source>
        <dbReference type="ARBA" id="ARBA00022884"/>
    </source>
</evidence>
<proteinExistence type="inferred from homology"/>
<dbReference type="GO" id="GO:0005840">
    <property type="term" value="C:ribosome"/>
    <property type="evidence" value="ECO:0007669"/>
    <property type="project" value="UniProtKB-KW"/>
</dbReference>
<dbReference type="InterPro" id="IPR009027">
    <property type="entry name" value="Ribosomal_bL9/RNase_H1_N"/>
</dbReference>
<organism evidence="9 10">
    <name type="scientific">Reinekea forsetii</name>
    <dbReference type="NCBI Taxonomy" id="1336806"/>
    <lineage>
        <taxon>Bacteria</taxon>
        <taxon>Pseudomonadati</taxon>
        <taxon>Pseudomonadota</taxon>
        <taxon>Gammaproteobacteria</taxon>
        <taxon>Oceanospirillales</taxon>
        <taxon>Saccharospirillaceae</taxon>
        <taxon>Reinekea</taxon>
    </lineage>
</organism>
<dbReference type="GO" id="GO:0003735">
    <property type="term" value="F:structural constituent of ribosome"/>
    <property type="evidence" value="ECO:0007669"/>
    <property type="project" value="InterPro"/>
</dbReference>
<dbReference type="SUPFAM" id="SSF55658">
    <property type="entry name" value="L9 N-domain-like"/>
    <property type="match status" value="1"/>
</dbReference>
<evidence type="ECO:0000256" key="2">
    <source>
        <dbReference type="ARBA" id="ARBA00022730"/>
    </source>
</evidence>
<reference evidence="9 10" key="1">
    <citation type="journal article" date="2017" name="Environ. Microbiol.">
        <title>Genomic and physiological analyses of 'Reinekea forsetii' reveal a versatile opportunistic lifestyle during spring algae blooms.</title>
        <authorList>
            <person name="Avci B."/>
            <person name="Hahnke R.L."/>
            <person name="Chafee M."/>
            <person name="Fischer T."/>
            <person name="Gruber-Vodicka H."/>
            <person name="Tegetmeyer H.E."/>
            <person name="Harder J."/>
            <person name="Fuchs B.M."/>
            <person name="Amann R.I."/>
            <person name="Teeling H."/>
        </authorList>
    </citation>
    <scope>NUCLEOTIDE SEQUENCE [LARGE SCALE GENOMIC DNA]</scope>
    <source>
        <strain evidence="9 10">Hel1_31_D35</strain>
    </source>
</reference>
<dbReference type="InterPro" id="IPR000244">
    <property type="entry name" value="Ribosomal_bL9"/>
</dbReference>
<dbReference type="Pfam" id="PF03948">
    <property type="entry name" value="Ribosomal_L9_C"/>
    <property type="match status" value="1"/>
</dbReference>
<dbReference type="AlphaFoldDB" id="A0A2K8KN39"/>
<evidence type="ECO:0000256" key="4">
    <source>
        <dbReference type="ARBA" id="ARBA00022980"/>
    </source>
</evidence>
<evidence type="ECO:0000313" key="10">
    <source>
        <dbReference type="Proteomes" id="UP000229757"/>
    </source>
</evidence>